<feature type="domain" description="Thioredoxin" evidence="2">
    <location>
        <begin position="13"/>
        <end position="147"/>
    </location>
</feature>
<dbReference type="SUPFAM" id="SSF52833">
    <property type="entry name" value="Thioredoxin-like"/>
    <property type="match status" value="1"/>
</dbReference>
<accession>A0A1G6Q6M1</accession>
<dbReference type="EMBL" id="FMYP01000058">
    <property type="protein sequence ID" value="SDC87968.1"/>
    <property type="molecule type" value="Genomic_DNA"/>
</dbReference>
<dbReference type="GO" id="GO:0015035">
    <property type="term" value="F:protein-disulfide reductase activity"/>
    <property type="evidence" value="ECO:0007669"/>
    <property type="project" value="TreeGrafter"/>
</dbReference>
<dbReference type="PANTHER" id="PTHR32234">
    <property type="entry name" value="THIOL:DISULFIDE INTERCHANGE PROTEIN DSBD"/>
    <property type="match status" value="1"/>
</dbReference>
<keyword evidence="1" id="KW-0732">Signal</keyword>
<keyword evidence="4" id="KW-1185">Reference proteome</keyword>
<dbReference type="GO" id="GO:0045454">
    <property type="term" value="P:cell redox homeostasis"/>
    <property type="evidence" value="ECO:0007669"/>
    <property type="project" value="TreeGrafter"/>
</dbReference>
<gene>
    <name evidence="3" type="ORF">SAMN05216323_105814</name>
</gene>
<dbReference type="Pfam" id="PF13899">
    <property type="entry name" value="Thioredoxin_7"/>
    <property type="match status" value="1"/>
</dbReference>
<dbReference type="PROSITE" id="PS51352">
    <property type="entry name" value="THIOREDOXIN_2"/>
    <property type="match status" value="1"/>
</dbReference>
<proteinExistence type="predicted"/>
<dbReference type="OrthoDB" id="195735at2"/>
<dbReference type="Gene3D" id="3.40.30.10">
    <property type="entry name" value="Glutaredoxin"/>
    <property type="match status" value="1"/>
</dbReference>
<feature type="signal peptide" evidence="1">
    <location>
        <begin position="1"/>
        <end position="20"/>
    </location>
</feature>
<evidence type="ECO:0000259" key="2">
    <source>
        <dbReference type="PROSITE" id="PS51352"/>
    </source>
</evidence>
<dbReference type="RefSeq" id="WP_092439863.1">
    <property type="nucleotide sequence ID" value="NZ_FMYP01000058.1"/>
</dbReference>
<organism evidence="3 4">
    <name type="scientific">Williamwhitmania taraxaci</name>
    <dbReference type="NCBI Taxonomy" id="1640674"/>
    <lineage>
        <taxon>Bacteria</taxon>
        <taxon>Pseudomonadati</taxon>
        <taxon>Bacteroidota</taxon>
        <taxon>Bacteroidia</taxon>
        <taxon>Bacteroidales</taxon>
        <taxon>Williamwhitmaniaceae</taxon>
        <taxon>Williamwhitmania</taxon>
    </lineage>
</organism>
<dbReference type="InterPro" id="IPR036249">
    <property type="entry name" value="Thioredoxin-like_sf"/>
</dbReference>
<dbReference type="PANTHER" id="PTHR32234:SF0">
    <property type="entry name" value="THIOL:DISULFIDE INTERCHANGE PROTEIN DSBD"/>
    <property type="match status" value="1"/>
</dbReference>
<dbReference type="AlphaFoldDB" id="A0A1G6Q6M1"/>
<evidence type="ECO:0000313" key="4">
    <source>
        <dbReference type="Proteomes" id="UP000199452"/>
    </source>
</evidence>
<name>A0A1G6Q6M1_9BACT</name>
<dbReference type="Proteomes" id="UP000199452">
    <property type="component" value="Unassembled WGS sequence"/>
</dbReference>
<dbReference type="STRING" id="1640674.SAMN05216323_105814"/>
<evidence type="ECO:0000256" key="1">
    <source>
        <dbReference type="SAM" id="SignalP"/>
    </source>
</evidence>
<dbReference type="InterPro" id="IPR013766">
    <property type="entry name" value="Thioredoxin_domain"/>
</dbReference>
<sequence length="162" mass="18349">MIKKITTLLCLSMFAMAAMAQVNIYDTKADAQADLKKAIERAKVEGKHVFVQVGGNWCPWCVRFHNLTDTNAVLKNTLETNFVVVRVNYSKENKNEAALEQLEFPQRFGYPVFVILNAEGKRIHTQSSGYLEQGKGYDEKAVNDFLKAWTPAAVNPETYKKK</sequence>
<evidence type="ECO:0000313" key="3">
    <source>
        <dbReference type="EMBL" id="SDC87968.1"/>
    </source>
</evidence>
<reference evidence="3 4" key="1">
    <citation type="submission" date="2016-09" db="EMBL/GenBank/DDBJ databases">
        <authorList>
            <person name="Capua I."/>
            <person name="De Benedictis P."/>
            <person name="Joannis T."/>
            <person name="Lombin L.H."/>
            <person name="Cattoli G."/>
        </authorList>
    </citation>
    <scope>NUCLEOTIDE SEQUENCE [LARGE SCALE GENOMIC DNA]</scope>
    <source>
        <strain evidence="3 4">A7P-90m</strain>
    </source>
</reference>
<protein>
    <submittedName>
        <fullName evidence="3">Thioredoxin-related protein</fullName>
    </submittedName>
</protein>
<feature type="chain" id="PRO_5011614476" evidence="1">
    <location>
        <begin position="21"/>
        <end position="162"/>
    </location>
</feature>